<organism evidence="1 2">
    <name type="scientific">Zunongwangia atlantica 22II14-10F7</name>
    <dbReference type="NCBI Taxonomy" id="1185767"/>
    <lineage>
        <taxon>Bacteria</taxon>
        <taxon>Pseudomonadati</taxon>
        <taxon>Bacteroidota</taxon>
        <taxon>Flavobacteriia</taxon>
        <taxon>Flavobacteriales</taxon>
        <taxon>Flavobacteriaceae</taxon>
        <taxon>Zunongwangia</taxon>
    </lineage>
</organism>
<comment type="caution">
    <text evidence="1">The sequence shown here is derived from an EMBL/GenBank/DDBJ whole genome shotgun (WGS) entry which is preliminary data.</text>
</comment>
<keyword evidence="2" id="KW-1185">Reference proteome</keyword>
<reference evidence="1 2" key="1">
    <citation type="submission" date="2013-04" db="EMBL/GenBank/DDBJ databases">
        <title>Zunongwangia sp. 22II14-10F7 Genome Sequencing.</title>
        <authorList>
            <person name="Lai Q."/>
            <person name="Shao Z."/>
        </authorList>
    </citation>
    <scope>NUCLEOTIDE SEQUENCE [LARGE SCALE GENOMIC DNA]</scope>
    <source>
        <strain evidence="1 2">22II14-10F7</strain>
    </source>
</reference>
<evidence type="ECO:0000313" key="1">
    <source>
        <dbReference type="EMBL" id="ORL45604.1"/>
    </source>
</evidence>
<sequence>MNDYYFKTSKAYGGQLPKMILRSFTGSYDMMIVWEMKKGLTEFEWETSPDDIAFYTELIKLTGSKEEADKIIKEF</sequence>
<name>A0A1Y1T4T8_9FLAO</name>
<dbReference type="AlphaFoldDB" id="A0A1Y1T4T8"/>
<evidence type="ECO:0000313" key="2">
    <source>
        <dbReference type="Proteomes" id="UP000192746"/>
    </source>
</evidence>
<accession>A0A1Y1T4T8</accession>
<gene>
    <name evidence="1" type="ORF">IIF7_10343</name>
</gene>
<dbReference type="EMBL" id="ARYN01000008">
    <property type="protein sequence ID" value="ORL45604.1"/>
    <property type="molecule type" value="Genomic_DNA"/>
</dbReference>
<proteinExistence type="predicted"/>
<protein>
    <submittedName>
        <fullName evidence="1">Uncharacterized protein</fullName>
    </submittedName>
</protein>
<dbReference type="Proteomes" id="UP000192746">
    <property type="component" value="Unassembled WGS sequence"/>
</dbReference>